<gene>
    <name evidence="2" type="ORF">BK809_0001587</name>
</gene>
<dbReference type="PANTHER" id="PTHR10281">
    <property type="entry name" value="MEMBRANE-ASSOCIATED PROGESTERONE RECEPTOR COMPONENT-RELATED"/>
    <property type="match status" value="1"/>
</dbReference>
<evidence type="ECO:0000313" key="2">
    <source>
        <dbReference type="EMBL" id="OMP84484.1"/>
    </source>
</evidence>
<accession>A0A1S8BAM6</accession>
<dbReference type="Proteomes" id="UP000190776">
    <property type="component" value="Unassembled WGS sequence"/>
</dbReference>
<feature type="compositionally biased region" description="Basic and acidic residues" evidence="1">
    <location>
        <begin position="1"/>
        <end position="18"/>
    </location>
</feature>
<dbReference type="GO" id="GO:0005783">
    <property type="term" value="C:endoplasmic reticulum"/>
    <property type="evidence" value="ECO:0007669"/>
    <property type="project" value="TreeGrafter"/>
</dbReference>
<evidence type="ECO:0000313" key="3">
    <source>
        <dbReference type="Proteomes" id="UP000190776"/>
    </source>
</evidence>
<comment type="caution">
    <text evidence="2">The sequence shown here is derived from an EMBL/GenBank/DDBJ whole genome shotgun (WGS) entry which is preliminary data.</text>
</comment>
<dbReference type="GO" id="GO:0016020">
    <property type="term" value="C:membrane"/>
    <property type="evidence" value="ECO:0007669"/>
    <property type="project" value="TreeGrafter"/>
</dbReference>
<dbReference type="OrthoDB" id="899at2759"/>
<reference evidence="2 3" key="1">
    <citation type="submission" date="2017-01" db="EMBL/GenBank/DDBJ databases">
        <title>Draft genome sequence of Diplodia seriata F98.1, a fungal species involved in grapevine trunk diseases.</title>
        <authorList>
            <person name="Robert-Siegwald G."/>
            <person name="Vallet J."/>
            <person name="Abou-Mansour E."/>
            <person name="Xu J."/>
            <person name="Rey P."/>
            <person name="Bertsch C."/>
            <person name="Rego C."/>
            <person name="Larignon P."/>
            <person name="Fontaine F."/>
            <person name="Lebrun M.-H."/>
        </authorList>
    </citation>
    <scope>NUCLEOTIDE SEQUENCE [LARGE SCALE GENOMIC DNA]</scope>
    <source>
        <strain evidence="2 3">F98.1</strain>
    </source>
</reference>
<feature type="region of interest" description="Disordered" evidence="1">
    <location>
        <begin position="1"/>
        <end position="30"/>
    </location>
</feature>
<dbReference type="PANTHER" id="PTHR10281:SF115">
    <property type="entry name" value="BINDING PROTEIN, PUTATIVE (AFU_ORTHOLOGUE AFUA_4G06240)-RELATED"/>
    <property type="match status" value="1"/>
</dbReference>
<dbReference type="EMBL" id="MSZU01000087">
    <property type="protein sequence ID" value="OMP84484.1"/>
    <property type="molecule type" value="Genomic_DNA"/>
</dbReference>
<dbReference type="STRING" id="420778.A0A1S8BAM6"/>
<dbReference type="AlphaFoldDB" id="A0A1S8BAM6"/>
<dbReference type="Gene3D" id="3.10.120.10">
    <property type="entry name" value="Cytochrome b5-like heme/steroid binding domain"/>
    <property type="match status" value="1"/>
</dbReference>
<dbReference type="SUPFAM" id="SSF55856">
    <property type="entry name" value="Cytochrome b5-like heme/steroid binding domain"/>
    <property type="match status" value="1"/>
</dbReference>
<protein>
    <submittedName>
        <fullName evidence="2">Putative steroid-binding protein 3</fullName>
    </submittedName>
</protein>
<dbReference type="InterPro" id="IPR050577">
    <property type="entry name" value="MAPR/NEUFC/NENF-like"/>
</dbReference>
<sequence>MDQKRDANHVEEPKRFEPRNPVQLDPPKDDPIALDHLAKCDGAIHLALFPWPACADGSVFDVSKNEAYGPKGQYKVFAGKEPNRALAQSSLKPEDCRPEWEDLSDKEKTVLDEWYTFFSKRYNIVGKVQRDATSSATL</sequence>
<organism evidence="2 3">
    <name type="scientific">Diplodia seriata</name>
    <dbReference type="NCBI Taxonomy" id="420778"/>
    <lineage>
        <taxon>Eukaryota</taxon>
        <taxon>Fungi</taxon>
        <taxon>Dikarya</taxon>
        <taxon>Ascomycota</taxon>
        <taxon>Pezizomycotina</taxon>
        <taxon>Dothideomycetes</taxon>
        <taxon>Dothideomycetes incertae sedis</taxon>
        <taxon>Botryosphaeriales</taxon>
        <taxon>Botryosphaeriaceae</taxon>
        <taxon>Diplodia</taxon>
    </lineage>
</organism>
<name>A0A1S8BAM6_9PEZI</name>
<proteinExistence type="predicted"/>
<evidence type="ECO:0000256" key="1">
    <source>
        <dbReference type="SAM" id="MobiDB-lite"/>
    </source>
</evidence>
<dbReference type="InterPro" id="IPR036400">
    <property type="entry name" value="Cyt_B5-like_heme/steroid_sf"/>
</dbReference>